<accession>A0A5A7NSN9</accession>
<organism evidence="2 3">
    <name type="scientific">Zafaria cholistanensis</name>
    <dbReference type="NCBI Taxonomy" id="1682741"/>
    <lineage>
        <taxon>Bacteria</taxon>
        <taxon>Bacillati</taxon>
        <taxon>Actinomycetota</taxon>
        <taxon>Actinomycetes</taxon>
        <taxon>Micrococcales</taxon>
        <taxon>Micrococcaceae</taxon>
        <taxon>Zafaria</taxon>
    </lineage>
</organism>
<dbReference type="PANTHER" id="PTHR35446:SF2">
    <property type="entry name" value="CARBOXYMUCONOLACTONE DECARBOXYLASE-LIKE DOMAIN-CONTAINING PROTEIN"/>
    <property type="match status" value="1"/>
</dbReference>
<dbReference type="GO" id="GO:0051920">
    <property type="term" value="F:peroxiredoxin activity"/>
    <property type="evidence" value="ECO:0007669"/>
    <property type="project" value="InterPro"/>
</dbReference>
<dbReference type="PANTHER" id="PTHR35446">
    <property type="entry name" value="SI:CH211-175M2.5"/>
    <property type="match status" value="1"/>
</dbReference>
<keyword evidence="3" id="KW-1185">Reference proteome</keyword>
<dbReference type="InterPro" id="IPR003779">
    <property type="entry name" value="CMD-like"/>
</dbReference>
<evidence type="ECO:0000259" key="1">
    <source>
        <dbReference type="Pfam" id="PF02627"/>
    </source>
</evidence>
<comment type="caution">
    <text evidence="2">The sequence shown here is derived from an EMBL/GenBank/DDBJ whole genome shotgun (WGS) entry which is preliminary data.</text>
</comment>
<sequence>MGSADAFYLDKSDPAAWKALNALSLKVGAALKAAGIGPRTIELVNLRISQINGCAYCLDMHTKVALEAGESIQRLGVLPVWREAGLFSDEEMAALAVAEMVTVLPHEEDRLAELAGARNILTDAQYSALTWAAISINAFNRVSILSRHAITPDPEAKQA</sequence>
<dbReference type="EMBL" id="BKDJ01000012">
    <property type="protein sequence ID" value="GER23790.1"/>
    <property type="molecule type" value="Genomic_DNA"/>
</dbReference>
<proteinExistence type="predicted"/>
<gene>
    <name evidence="2" type="ORF">NCCP1664_22850</name>
</gene>
<dbReference type="Gene3D" id="1.20.1290.10">
    <property type="entry name" value="AhpD-like"/>
    <property type="match status" value="1"/>
</dbReference>
<dbReference type="AlphaFoldDB" id="A0A5A7NSN9"/>
<name>A0A5A7NSN9_9MICC</name>
<dbReference type="SUPFAM" id="SSF69118">
    <property type="entry name" value="AhpD-like"/>
    <property type="match status" value="1"/>
</dbReference>
<dbReference type="Pfam" id="PF02627">
    <property type="entry name" value="CMD"/>
    <property type="match status" value="1"/>
</dbReference>
<dbReference type="RefSeq" id="WP_149957400.1">
    <property type="nucleotide sequence ID" value="NZ_BKDJ01000012.1"/>
</dbReference>
<evidence type="ECO:0000313" key="2">
    <source>
        <dbReference type="EMBL" id="GER23790.1"/>
    </source>
</evidence>
<dbReference type="Proteomes" id="UP000325307">
    <property type="component" value="Unassembled WGS sequence"/>
</dbReference>
<dbReference type="InterPro" id="IPR004675">
    <property type="entry name" value="AhpD_core"/>
</dbReference>
<evidence type="ECO:0000313" key="3">
    <source>
        <dbReference type="Proteomes" id="UP000325307"/>
    </source>
</evidence>
<reference evidence="2 3" key="1">
    <citation type="submission" date="2019-09" db="EMBL/GenBank/DDBJ databases">
        <title>Arthrobacter zafarii sp. nov., a moderately thermotolerant and halotolerant actinobacterium isolated from Cholistan desert soil of Pakistan.</title>
        <authorList>
            <person name="Amin A."/>
            <person name="Ahmed I."/>
            <person name="Khalid N."/>
            <person name="Schumann P."/>
            <person name="Busse H.J."/>
            <person name="Khan I.U."/>
            <person name="Li S."/>
            <person name="Li W.J."/>
        </authorList>
    </citation>
    <scope>NUCLEOTIDE SEQUENCE [LARGE SCALE GENOMIC DNA]</scope>
    <source>
        <strain evidence="2 3">NCCP-1664</strain>
    </source>
</reference>
<dbReference type="NCBIfam" id="TIGR00778">
    <property type="entry name" value="ahpD_dom"/>
    <property type="match status" value="1"/>
</dbReference>
<protein>
    <submittedName>
        <fullName evidence="2">Alkyl hydroperoxide reductase AhpD</fullName>
    </submittedName>
</protein>
<dbReference type="OrthoDB" id="9801997at2"/>
<feature type="domain" description="Carboxymuconolactone decarboxylase-like" evidence="1">
    <location>
        <begin position="29"/>
        <end position="99"/>
    </location>
</feature>
<dbReference type="InterPro" id="IPR029032">
    <property type="entry name" value="AhpD-like"/>
</dbReference>